<dbReference type="EMBL" id="RQZG01000001">
    <property type="protein sequence ID" value="RRD06965.1"/>
    <property type="molecule type" value="Genomic_DNA"/>
</dbReference>
<keyword evidence="2" id="KW-1133">Transmembrane helix</keyword>
<proteinExistence type="predicted"/>
<comment type="caution">
    <text evidence="3">The sequence shown here is derived from an EMBL/GenBank/DDBJ whole genome shotgun (WGS) entry which is preliminary data.</text>
</comment>
<dbReference type="AlphaFoldDB" id="A0A3P1TCP1"/>
<feature type="compositionally biased region" description="Pro residues" evidence="1">
    <location>
        <begin position="59"/>
        <end position="74"/>
    </location>
</feature>
<reference evidence="3 4" key="1">
    <citation type="submission" date="2018-11" db="EMBL/GenBank/DDBJ databases">
        <title>Genomes From Bacteria Associated with the Canine Oral Cavity: a Test Case for Automated Genome-Based Taxonomic Assignment.</title>
        <authorList>
            <person name="Coil D.A."/>
            <person name="Jospin G."/>
            <person name="Darling A.E."/>
            <person name="Wallis C."/>
            <person name="Davis I.J."/>
            <person name="Harris S."/>
            <person name="Eisen J.A."/>
            <person name="Holcombe L.J."/>
            <person name="O'Flynn C."/>
        </authorList>
    </citation>
    <scope>NUCLEOTIDE SEQUENCE [LARGE SCALE GENOMIC DNA]</scope>
    <source>
        <strain evidence="3 4">OH887_COT-365</strain>
    </source>
</reference>
<evidence type="ECO:0000313" key="4">
    <source>
        <dbReference type="Proteomes" id="UP000280819"/>
    </source>
</evidence>
<name>A0A3P1TCP1_9ACTN</name>
<protein>
    <submittedName>
        <fullName evidence="3">Uncharacterized protein</fullName>
    </submittedName>
</protein>
<gene>
    <name evidence="3" type="ORF">EII34_00205</name>
</gene>
<evidence type="ECO:0000256" key="1">
    <source>
        <dbReference type="SAM" id="MobiDB-lite"/>
    </source>
</evidence>
<feature type="region of interest" description="Disordered" evidence="1">
    <location>
        <begin position="1"/>
        <end position="79"/>
    </location>
</feature>
<keyword evidence="2" id="KW-0472">Membrane</keyword>
<evidence type="ECO:0000313" key="3">
    <source>
        <dbReference type="EMBL" id="RRD06965.1"/>
    </source>
</evidence>
<sequence>MADEWSHAVPRRGAAPASEDQLPVPPAHSGRRALPEPEEEQPPNRAGRRFAPAEEDPVPRPTSRPTPVTDPPSAPSGSHPHRRWLLILAAGLLVIAVGVASWFLVIRHRAVPSPILTTDEATGTLGEPTSPTPSPDPENTEGAPEAIGELQVNDTSLTAPPGWRLYGDESIENDRRVIRLSHAETDVRLQVATIAEVQGDVAEACETLSTAQQESFTDVTSTPTLGIGIDPAQGSGITCGFHGTRAGDGVAVTVTFTVVLRISDGHLLSLRSMIPDSLEHSPESERARGDLAAMNCAAGRNFQVTLPLC</sequence>
<dbReference type="Proteomes" id="UP000280819">
    <property type="component" value="Unassembled WGS sequence"/>
</dbReference>
<feature type="transmembrane region" description="Helical" evidence="2">
    <location>
        <begin position="84"/>
        <end position="105"/>
    </location>
</feature>
<evidence type="ECO:0000256" key="2">
    <source>
        <dbReference type="SAM" id="Phobius"/>
    </source>
</evidence>
<keyword evidence="2" id="KW-0812">Transmembrane</keyword>
<organism evidence="3 4">
    <name type="scientific">Arachnia propionica</name>
    <dbReference type="NCBI Taxonomy" id="1750"/>
    <lineage>
        <taxon>Bacteria</taxon>
        <taxon>Bacillati</taxon>
        <taxon>Actinomycetota</taxon>
        <taxon>Actinomycetes</taxon>
        <taxon>Propionibacteriales</taxon>
        <taxon>Propionibacteriaceae</taxon>
        <taxon>Arachnia</taxon>
    </lineage>
</organism>
<dbReference type="RefSeq" id="WP_124841589.1">
    <property type="nucleotide sequence ID" value="NZ_RQZG01000001.1"/>
</dbReference>
<accession>A0A3P1TCP1</accession>
<feature type="region of interest" description="Disordered" evidence="1">
    <location>
        <begin position="118"/>
        <end position="143"/>
    </location>
</feature>
<dbReference type="OrthoDB" id="3730717at2"/>